<dbReference type="GeneID" id="82535263"/>
<dbReference type="RefSeq" id="WP_115551139.1">
    <property type="nucleotide sequence ID" value="NZ_CAPHNE010000012.1"/>
</dbReference>
<sequence length="102" mass="11953">MWIYATSYRDFANRVIFSRNYSKNGVKDYFHAVINADGTLQITSAITDYSTDRVYTTKPYPLNEWVYIQAFQQANLYTIGWKTATDEERKSRTFTRNVDLVG</sequence>
<protein>
    <submittedName>
        <fullName evidence="1">Uncharacterized protein</fullName>
    </submittedName>
</protein>
<comment type="caution">
    <text evidence="1">The sequence shown here is derived from an EMBL/GenBank/DDBJ whole genome shotgun (WGS) entry which is preliminary data.</text>
</comment>
<proteinExistence type="predicted"/>
<evidence type="ECO:0000313" key="1">
    <source>
        <dbReference type="EMBL" id="RDU63814.1"/>
    </source>
</evidence>
<dbReference type="EMBL" id="NXLS01000002">
    <property type="protein sequence ID" value="RDU63814.1"/>
    <property type="molecule type" value="Genomic_DNA"/>
</dbReference>
<evidence type="ECO:0000313" key="2">
    <source>
        <dbReference type="Proteomes" id="UP000256650"/>
    </source>
</evidence>
<organism evidence="1 2">
    <name type="scientific">Helicobacter ganmani</name>
    <dbReference type="NCBI Taxonomy" id="60246"/>
    <lineage>
        <taxon>Bacteria</taxon>
        <taxon>Pseudomonadati</taxon>
        <taxon>Campylobacterota</taxon>
        <taxon>Epsilonproteobacteria</taxon>
        <taxon>Campylobacterales</taxon>
        <taxon>Helicobacteraceae</taxon>
        <taxon>Helicobacter</taxon>
    </lineage>
</organism>
<dbReference type="AlphaFoldDB" id="A0A3D8IGI4"/>
<gene>
    <name evidence="1" type="ORF">CQA43_03065</name>
</gene>
<accession>A0A3D8IGI4</accession>
<name>A0A3D8IGI4_9HELI</name>
<dbReference type="Proteomes" id="UP000256650">
    <property type="component" value="Unassembled WGS sequence"/>
</dbReference>
<keyword evidence="2" id="KW-1185">Reference proteome</keyword>
<reference evidence="1 2" key="1">
    <citation type="submission" date="2018-04" db="EMBL/GenBank/DDBJ databases">
        <title>Novel Campyloabacter and Helicobacter Species and Strains.</title>
        <authorList>
            <person name="Mannion A.J."/>
            <person name="Shen Z."/>
            <person name="Fox J.G."/>
        </authorList>
    </citation>
    <scope>NUCLEOTIDE SEQUENCE [LARGE SCALE GENOMIC DNA]</scope>
    <source>
        <strain evidence="1 2">MIT 99-5101</strain>
    </source>
</reference>